<keyword evidence="1" id="KW-0812">Transmembrane</keyword>
<keyword evidence="3" id="KW-1185">Reference proteome</keyword>
<dbReference type="AlphaFoldDB" id="A0A8J2SVA2"/>
<dbReference type="EMBL" id="CAKKNE010000004">
    <property type="protein sequence ID" value="CAH0374487.1"/>
    <property type="molecule type" value="Genomic_DNA"/>
</dbReference>
<comment type="caution">
    <text evidence="2">The sequence shown here is derived from an EMBL/GenBank/DDBJ whole genome shotgun (WGS) entry which is preliminary data.</text>
</comment>
<dbReference type="Proteomes" id="UP000789595">
    <property type="component" value="Unassembled WGS sequence"/>
</dbReference>
<evidence type="ECO:0000313" key="2">
    <source>
        <dbReference type="EMBL" id="CAH0374487.1"/>
    </source>
</evidence>
<protein>
    <submittedName>
        <fullName evidence="2">Uncharacterized protein</fullName>
    </submittedName>
</protein>
<gene>
    <name evidence="2" type="ORF">PECAL_4P17700</name>
</gene>
<feature type="non-terminal residue" evidence="2">
    <location>
        <position position="1"/>
    </location>
</feature>
<feature type="transmembrane region" description="Helical" evidence="1">
    <location>
        <begin position="6"/>
        <end position="29"/>
    </location>
</feature>
<evidence type="ECO:0000256" key="1">
    <source>
        <dbReference type="SAM" id="Phobius"/>
    </source>
</evidence>
<keyword evidence="1" id="KW-0472">Membrane</keyword>
<sequence>VIGLPIFLLRLLALLLLSDGCSTILPLLLRRRRGSLARRERLVDASSFRGLSRLVGGVDVGEPRRRLFPLLRLLRRRRRRRLVLVLGRRRRRFIRRGRRRRLRLRLLLLFLFEFLVAVVRKVRVPGRPVARPHKKRVQCSFVLGHAVGRRPPRPVAGLGVEAEASHFTLRRQCFQRLVQLLELAVLHRVRLCECAVMQCVAVVGPPAMRQR</sequence>
<feature type="transmembrane region" description="Helical" evidence="1">
    <location>
        <begin position="102"/>
        <end position="119"/>
    </location>
</feature>
<evidence type="ECO:0000313" key="3">
    <source>
        <dbReference type="Proteomes" id="UP000789595"/>
    </source>
</evidence>
<keyword evidence="1" id="KW-1133">Transmembrane helix</keyword>
<name>A0A8J2SVA2_9STRA</name>
<accession>A0A8J2SVA2</accession>
<organism evidence="2 3">
    <name type="scientific">Pelagomonas calceolata</name>
    <dbReference type="NCBI Taxonomy" id="35677"/>
    <lineage>
        <taxon>Eukaryota</taxon>
        <taxon>Sar</taxon>
        <taxon>Stramenopiles</taxon>
        <taxon>Ochrophyta</taxon>
        <taxon>Pelagophyceae</taxon>
        <taxon>Pelagomonadales</taxon>
        <taxon>Pelagomonadaceae</taxon>
        <taxon>Pelagomonas</taxon>
    </lineage>
</organism>
<proteinExistence type="predicted"/>
<reference evidence="2" key="1">
    <citation type="submission" date="2021-11" db="EMBL/GenBank/DDBJ databases">
        <authorList>
            <consortium name="Genoscope - CEA"/>
            <person name="William W."/>
        </authorList>
    </citation>
    <scope>NUCLEOTIDE SEQUENCE</scope>
</reference>